<feature type="compositionally biased region" description="Polar residues" evidence="3">
    <location>
        <begin position="81"/>
        <end position="97"/>
    </location>
</feature>
<feature type="region of interest" description="Disordered" evidence="3">
    <location>
        <begin position="73"/>
        <end position="97"/>
    </location>
</feature>
<feature type="compositionally biased region" description="Polar residues" evidence="3">
    <location>
        <begin position="1"/>
        <end position="17"/>
    </location>
</feature>
<dbReference type="GO" id="GO:0008270">
    <property type="term" value="F:zinc ion binding"/>
    <property type="evidence" value="ECO:0007669"/>
    <property type="project" value="InterPro"/>
</dbReference>
<protein>
    <submittedName>
        <fullName evidence="5">NAD(P)H-quinone oxidoreductase</fullName>
    </submittedName>
</protein>
<dbReference type="AlphaFoldDB" id="A0AAU0PWW9"/>
<dbReference type="EMBL" id="CP137757">
    <property type="protein sequence ID" value="WPF24920.1"/>
    <property type="molecule type" value="Genomic_DNA"/>
</dbReference>
<dbReference type="Proteomes" id="UP001174314">
    <property type="component" value="Chromosome"/>
</dbReference>
<dbReference type="Pfam" id="PF00107">
    <property type="entry name" value="ADH_zinc_N"/>
    <property type="match status" value="1"/>
</dbReference>
<keyword evidence="1" id="KW-0521">NADP</keyword>
<dbReference type="RefSeq" id="WP_204087691.1">
    <property type="nucleotide sequence ID" value="NZ_CP137757.1"/>
</dbReference>
<dbReference type="InterPro" id="IPR020843">
    <property type="entry name" value="ER"/>
</dbReference>
<sequence>MKAIIQQDTTDPTSLAWTDTDDPTPRPGEALVRIHAAGVNRGDVLQAAGHYPPPPGTSDIIGLEAAGTIEAFGPPVESSHESGSTSAGEQSGTQPVKQWSVGDQCGMLLAGGGYAERVAVPVTQLFPVPRGWSLTDTAGVIEVAATVWSNLGMVADMQKDQTVLIHGGSGGIGTFAIQLARAMGLTVATTAGNADNLELCRSLGADILINYKDDDFVAVMKEHGGADIILDIMGAKYLDSNVKALGEKGHLVIIGMQGGVKGELNIGRLLSKRGSITATNVRGRSLDDKAAVVADTIKHVWPLLEDGTISAQVTKTLPIADAAEAHRLLKSREVTGKIVLTVE</sequence>
<feature type="domain" description="Enoyl reductase (ER)" evidence="4">
    <location>
        <begin position="10"/>
        <end position="340"/>
    </location>
</feature>
<dbReference type="KEGG" id="cpsk:Q0N40_10475"/>
<evidence type="ECO:0000256" key="3">
    <source>
        <dbReference type="SAM" id="MobiDB-lite"/>
    </source>
</evidence>
<name>A0AAU0PWW9_9CORY</name>
<accession>A0AAU0PWW9</accession>
<evidence type="ECO:0000256" key="2">
    <source>
        <dbReference type="ARBA" id="ARBA00023002"/>
    </source>
</evidence>
<dbReference type="GO" id="GO:0016651">
    <property type="term" value="F:oxidoreductase activity, acting on NAD(P)H"/>
    <property type="evidence" value="ECO:0007669"/>
    <property type="project" value="TreeGrafter"/>
</dbReference>
<dbReference type="GO" id="GO:0070402">
    <property type="term" value="F:NADPH binding"/>
    <property type="evidence" value="ECO:0007669"/>
    <property type="project" value="TreeGrafter"/>
</dbReference>
<dbReference type="InterPro" id="IPR014189">
    <property type="entry name" value="Quinone_OxRdtase_PIG3"/>
</dbReference>
<evidence type="ECO:0000259" key="4">
    <source>
        <dbReference type="SMART" id="SM00829"/>
    </source>
</evidence>
<organism evidence="5 6">
    <name type="scientific">Corynebacterium pseudokroppenstedtii</name>
    <dbReference type="NCBI Taxonomy" id="2804917"/>
    <lineage>
        <taxon>Bacteria</taxon>
        <taxon>Bacillati</taxon>
        <taxon>Actinomycetota</taxon>
        <taxon>Actinomycetes</taxon>
        <taxon>Mycobacteriales</taxon>
        <taxon>Corynebacteriaceae</taxon>
        <taxon>Corynebacterium</taxon>
    </lineage>
</organism>
<reference evidence="5 6" key="1">
    <citation type="submission" date="2023-10" db="EMBL/GenBank/DDBJ databases">
        <title>complete genome sequence of Corynebacterium pseudokroppenstedtii P15-C1.</title>
        <authorList>
            <person name="Bruggemann H."/>
            <person name="Poehlein A."/>
        </authorList>
    </citation>
    <scope>NUCLEOTIDE SEQUENCE [LARGE SCALE GENOMIC DNA]</scope>
    <source>
        <strain evidence="5 6">P15_C1</strain>
    </source>
</reference>
<dbReference type="Gene3D" id="3.90.180.10">
    <property type="entry name" value="Medium-chain alcohol dehydrogenases, catalytic domain"/>
    <property type="match status" value="1"/>
</dbReference>
<proteinExistence type="predicted"/>
<dbReference type="PANTHER" id="PTHR48106:SF8">
    <property type="entry name" value="OS02G0805600 PROTEIN"/>
    <property type="match status" value="1"/>
</dbReference>
<dbReference type="InterPro" id="IPR013149">
    <property type="entry name" value="ADH-like_C"/>
</dbReference>
<dbReference type="PROSITE" id="PS01162">
    <property type="entry name" value="QOR_ZETA_CRYSTAL"/>
    <property type="match status" value="1"/>
</dbReference>
<dbReference type="PANTHER" id="PTHR48106">
    <property type="entry name" value="QUINONE OXIDOREDUCTASE PIG3-RELATED"/>
    <property type="match status" value="1"/>
</dbReference>
<dbReference type="SUPFAM" id="SSF50129">
    <property type="entry name" value="GroES-like"/>
    <property type="match status" value="1"/>
</dbReference>
<dbReference type="CDD" id="cd05276">
    <property type="entry name" value="p53_inducible_oxidoreductase"/>
    <property type="match status" value="1"/>
</dbReference>
<evidence type="ECO:0000256" key="1">
    <source>
        <dbReference type="ARBA" id="ARBA00022857"/>
    </source>
</evidence>
<feature type="region of interest" description="Disordered" evidence="3">
    <location>
        <begin position="1"/>
        <end position="28"/>
    </location>
</feature>
<dbReference type="NCBIfam" id="TIGR02824">
    <property type="entry name" value="quinone_pig3"/>
    <property type="match status" value="1"/>
</dbReference>
<evidence type="ECO:0000313" key="6">
    <source>
        <dbReference type="Proteomes" id="UP001174314"/>
    </source>
</evidence>
<dbReference type="Gene3D" id="3.40.50.720">
    <property type="entry name" value="NAD(P)-binding Rossmann-like Domain"/>
    <property type="match status" value="1"/>
</dbReference>
<evidence type="ECO:0000313" key="5">
    <source>
        <dbReference type="EMBL" id="WPF24920.1"/>
    </source>
</evidence>
<dbReference type="Pfam" id="PF08240">
    <property type="entry name" value="ADH_N"/>
    <property type="match status" value="1"/>
</dbReference>
<gene>
    <name evidence="5" type="ORF">Q0N40_10475</name>
</gene>
<keyword evidence="6" id="KW-1185">Reference proteome</keyword>
<dbReference type="SUPFAM" id="SSF51735">
    <property type="entry name" value="NAD(P)-binding Rossmann-fold domains"/>
    <property type="match status" value="1"/>
</dbReference>
<dbReference type="InterPro" id="IPR013154">
    <property type="entry name" value="ADH-like_N"/>
</dbReference>
<dbReference type="SMART" id="SM00829">
    <property type="entry name" value="PKS_ER"/>
    <property type="match status" value="1"/>
</dbReference>
<keyword evidence="2" id="KW-0560">Oxidoreductase</keyword>
<dbReference type="InterPro" id="IPR036291">
    <property type="entry name" value="NAD(P)-bd_dom_sf"/>
</dbReference>
<dbReference type="InterPro" id="IPR011032">
    <property type="entry name" value="GroES-like_sf"/>
</dbReference>
<dbReference type="InterPro" id="IPR002364">
    <property type="entry name" value="Quin_OxRdtase/zeta-crystal_CS"/>
</dbReference>